<protein>
    <submittedName>
        <fullName evidence="1">Uncharacterized protein</fullName>
    </submittedName>
</protein>
<dbReference type="PROSITE" id="PS51257">
    <property type="entry name" value="PROKAR_LIPOPROTEIN"/>
    <property type="match status" value="1"/>
</dbReference>
<evidence type="ECO:0000313" key="1">
    <source>
        <dbReference type="EMBL" id="MFD2683115.1"/>
    </source>
</evidence>
<comment type="caution">
    <text evidence="1">The sequence shown here is derived from an EMBL/GenBank/DDBJ whole genome shotgun (WGS) entry which is preliminary data.</text>
</comment>
<gene>
    <name evidence="1" type="ORF">ACFSUL_20490</name>
</gene>
<proteinExistence type="predicted"/>
<dbReference type="RefSeq" id="WP_377938122.1">
    <property type="nucleotide sequence ID" value="NZ_JBHUMF010000035.1"/>
</dbReference>
<accession>A0ABW5RXL7</accession>
<sequence>MYLIHTKRKFLIVLCISIFLTGCINKGETKKQPSSIDVALNERLELKLTTLDGEIELVDEQKSSSLNLYEDASSFFTVTKNSNTLLDGSVTVRKLNNKDLLIFTSIENKSDQPKSIDFSLTLPQTNRYSLTDWDQRKVNHPHDGNTGIDKTTQPIGLFSFRHYDNLRYEVVLGKQYTSLPVTKDYSNGLHSHLREIVSEKKKYQIAQQTSSATLDFTLKANKGETSEQWLMLSKEKFFSTNDELQSWIDYHLDSYKEANTWLTPSGPMKKLPWSIEPYTKKGYGRNLGVMVDREAIDRYLETHERYYHNLTINSVASLMEYRKQKDTTIWETEYTSTWLKKAYGLTAPYIDTRHNEFIALYLKKIGDELNIPQLQKAPLTYGDYLLEQINIGNVIKTENGVLISDYFSPYDVGQKTHASLNHILGGANLLLDCYIQSGEEKYLHAAVQIETGLEDLDQKWIRDNGDLWYQVNPDLTFAGNDYEQLTLLDLLKHQEKLEKAGLKRSAFIDNLLSSKLKYLQSKKIELIPDVQQELKSQGFH</sequence>
<dbReference type="EMBL" id="JBHUMF010000035">
    <property type="protein sequence ID" value="MFD2683115.1"/>
    <property type="molecule type" value="Genomic_DNA"/>
</dbReference>
<dbReference type="Proteomes" id="UP001597506">
    <property type="component" value="Unassembled WGS sequence"/>
</dbReference>
<organism evidence="1 2">
    <name type="scientific">Bacillus seohaeanensis</name>
    <dbReference type="NCBI Taxonomy" id="284580"/>
    <lineage>
        <taxon>Bacteria</taxon>
        <taxon>Bacillati</taxon>
        <taxon>Bacillota</taxon>
        <taxon>Bacilli</taxon>
        <taxon>Bacillales</taxon>
        <taxon>Bacillaceae</taxon>
        <taxon>Bacillus</taxon>
    </lineage>
</organism>
<reference evidence="2" key="1">
    <citation type="journal article" date="2019" name="Int. J. Syst. Evol. Microbiol.">
        <title>The Global Catalogue of Microorganisms (GCM) 10K type strain sequencing project: providing services to taxonomists for standard genome sequencing and annotation.</title>
        <authorList>
            <consortium name="The Broad Institute Genomics Platform"/>
            <consortium name="The Broad Institute Genome Sequencing Center for Infectious Disease"/>
            <person name="Wu L."/>
            <person name="Ma J."/>
        </authorList>
    </citation>
    <scope>NUCLEOTIDE SEQUENCE [LARGE SCALE GENOMIC DNA]</scope>
    <source>
        <strain evidence="2">KCTC 3913</strain>
    </source>
</reference>
<evidence type="ECO:0000313" key="2">
    <source>
        <dbReference type="Proteomes" id="UP001597506"/>
    </source>
</evidence>
<keyword evidence="2" id="KW-1185">Reference proteome</keyword>
<name>A0ABW5RXL7_9BACI</name>